<evidence type="ECO:0000259" key="1">
    <source>
        <dbReference type="Pfam" id="PF00931"/>
    </source>
</evidence>
<dbReference type="SUPFAM" id="SSF52540">
    <property type="entry name" value="P-loop containing nucleoside triphosphate hydrolases"/>
    <property type="match status" value="1"/>
</dbReference>
<name>A0A7J7NN33_9MAGN</name>
<dbReference type="InterPro" id="IPR002182">
    <property type="entry name" value="NB-ARC"/>
</dbReference>
<dbReference type="InterPro" id="IPR027417">
    <property type="entry name" value="P-loop_NTPase"/>
</dbReference>
<evidence type="ECO:0000313" key="3">
    <source>
        <dbReference type="Proteomes" id="UP000541444"/>
    </source>
</evidence>
<gene>
    <name evidence="2" type="ORF">GIB67_005178</name>
</gene>
<evidence type="ECO:0000313" key="2">
    <source>
        <dbReference type="EMBL" id="KAF6168566.1"/>
    </source>
</evidence>
<dbReference type="AlphaFoldDB" id="A0A7J7NN33"/>
<sequence length="368" mass="41380">MEIVVIVVNPVIELAKSVGVPAVRHINYLFCCKRNVNNLQNKVQIALLKLENDVKGKVHLALDNGDVIPRSGQTLARKGWFSARYHLGKESRKKIVIIDELLNERKRFSSVANRAPVPPRAFEHFNAFASRESAKKEVIQALKDNKTNLVRIYGMEGVGKTTLVKEVCEEGEKLKLFDKVVVIGTERCGNYTMRKRSKDSKHLQSNNHVKELKSMNPMIQNQLTHIETLTDSNYSNWKLKIQIALGYLDFDFVLTEAKPADLTDTSSDVEKMAYAKWVKANKMSNPIIHSSIDPIMRGSIAEREEGDPFTSTIYREIVFEDGLETRSPTAILISVVMLPRLSDIDIVVSTVPDPVIAPVQLPIIPPPV</sequence>
<dbReference type="Gene3D" id="3.40.50.300">
    <property type="entry name" value="P-loop containing nucleotide triphosphate hydrolases"/>
    <property type="match status" value="1"/>
</dbReference>
<dbReference type="PANTHER" id="PTHR33463">
    <property type="entry name" value="NB-ARC DOMAIN-CONTAINING PROTEIN-RELATED"/>
    <property type="match status" value="1"/>
</dbReference>
<dbReference type="PANTHER" id="PTHR33463:SF136">
    <property type="entry name" value="NB-ARC DOMAIN-CONTAINING PROTEIN"/>
    <property type="match status" value="1"/>
</dbReference>
<dbReference type="Pfam" id="PF00931">
    <property type="entry name" value="NB-ARC"/>
    <property type="match status" value="1"/>
</dbReference>
<accession>A0A7J7NN33</accession>
<dbReference type="GO" id="GO:0043531">
    <property type="term" value="F:ADP binding"/>
    <property type="evidence" value="ECO:0007669"/>
    <property type="project" value="InterPro"/>
</dbReference>
<comment type="caution">
    <text evidence="2">The sequence shown here is derived from an EMBL/GenBank/DDBJ whole genome shotgun (WGS) entry which is preliminary data.</text>
</comment>
<reference evidence="2 3" key="1">
    <citation type="journal article" date="2020" name="IScience">
        <title>Genome Sequencing of the Endangered Kingdonia uniflora (Circaeasteraceae, Ranunculales) Reveals Potential Mechanisms of Evolutionary Specialization.</title>
        <authorList>
            <person name="Sun Y."/>
            <person name="Deng T."/>
            <person name="Zhang A."/>
            <person name="Moore M.J."/>
            <person name="Landis J.B."/>
            <person name="Lin N."/>
            <person name="Zhang H."/>
            <person name="Zhang X."/>
            <person name="Huang J."/>
            <person name="Zhang X."/>
            <person name="Sun H."/>
            <person name="Wang H."/>
        </authorList>
    </citation>
    <scope>NUCLEOTIDE SEQUENCE [LARGE SCALE GENOMIC DNA]</scope>
    <source>
        <strain evidence="2">TB1705</strain>
        <tissue evidence="2">Leaf</tissue>
    </source>
</reference>
<organism evidence="2 3">
    <name type="scientific">Kingdonia uniflora</name>
    <dbReference type="NCBI Taxonomy" id="39325"/>
    <lineage>
        <taxon>Eukaryota</taxon>
        <taxon>Viridiplantae</taxon>
        <taxon>Streptophyta</taxon>
        <taxon>Embryophyta</taxon>
        <taxon>Tracheophyta</taxon>
        <taxon>Spermatophyta</taxon>
        <taxon>Magnoliopsida</taxon>
        <taxon>Ranunculales</taxon>
        <taxon>Circaeasteraceae</taxon>
        <taxon>Kingdonia</taxon>
    </lineage>
</organism>
<dbReference type="Proteomes" id="UP000541444">
    <property type="component" value="Unassembled WGS sequence"/>
</dbReference>
<proteinExistence type="predicted"/>
<keyword evidence="3" id="KW-1185">Reference proteome</keyword>
<feature type="domain" description="NB-ARC" evidence="1">
    <location>
        <begin position="132"/>
        <end position="183"/>
    </location>
</feature>
<dbReference type="InterPro" id="IPR050905">
    <property type="entry name" value="Plant_NBS-LRR"/>
</dbReference>
<dbReference type="EMBL" id="JACGCM010000692">
    <property type="protein sequence ID" value="KAF6168566.1"/>
    <property type="molecule type" value="Genomic_DNA"/>
</dbReference>
<dbReference type="OrthoDB" id="1713462at2759"/>
<protein>
    <recommendedName>
        <fullName evidence="1">NB-ARC domain-containing protein</fullName>
    </recommendedName>
</protein>